<dbReference type="RefSeq" id="WP_255896391.1">
    <property type="nucleotide sequence ID" value="NZ_JAMZEG020000003.1"/>
</dbReference>
<evidence type="ECO:0000313" key="1">
    <source>
        <dbReference type="EMBL" id="MDE8603899.1"/>
    </source>
</evidence>
<proteinExistence type="predicted"/>
<dbReference type="InterPro" id="IPR019708">
    <property type="entry name" value="Phage_HP1_Orf24"/>
</dbReference>
<organism evidence="1 2">
    <name type="scientific">Marinomonas maritima</name>
    <dbReference type="NCBI Taxonomy" id="2940935"/>
    <lineage>
        <taxon>Bacteria</taxon>
        <taxon>Pseudomonadati</taxon>
        <taxon>Pseudomonadota</taxon>
        <taxon>Gammaproteobacteria</taxon>
        <taxon>Oceanospirillales</taxon>
        <taxon>Oceanospirillaceae</taxon>
        <taxon>Marinomonas</taxon>
    </lineage>
</organism>
<dbReference type="Proteomes" id="UP001139522">
    <property type="component" value="Unassembled WGS sequence"/>
</dbReference>
<accession>A0ABT5WHL3</accession>
<dbReference type="EMBL" id="JAMZEG020000003">
    <property type="protein sequence ID" value="MDE8603899.1"/>
    <property type="molecule type" value="Genomic_DNA"/>
</dbReference>
<evidence type="ECO:0000313" key="2">
    <source>
        <dbReference type="Proteomes" id="UP001139522"/>
    </source>
</evidence>
<dbReference type="Pfam" id="PF10772">
    <property type="entry name" value="Phage_HP1_Orf24"/>
    <property type="match status" value="1"/>
</dbReference>
<name>A0ABT5WHL3_9GAMM</name>
<gene>
    <name evidence="1" type="ORF">M3I01_013430</name>
</gene>
<reference evidence="1" key="1">
    <citation type="submission" date="2023-01" db="EMBL/GenBank/DDBJ databases">
        <title>Psychroserpens sp. MSW6 and Marinomonas sp. RSW2, isolated from seawater.</title>
        <authorList>
            <person name="Kristyanto S."/>
            <person name="Jung J."/>
            <person name="Kim J.M."/>
            <person name="Jeon C.O."/>
        </authorList>
    </citation>
    <scope>NUCLEOTIDE SEQUENCE</scope>
    <source>
        <strain evidence="1">RSW2</strain>
    </source>
</reference>
<keyword evidence="2" id="KW-1185">Reference proteome</keyword>
<protein>
    <submittedName>
        <fullName evidence="1">DUF2597 family protein</fullName>
    </submittedName>
</protein>
<comment type="caution">
    <text evidence="1">The sequence shown here is derived from an EMBL/GenBank/DDBJ whole genome shotgun (WGS) entry which is preliminary data.</text>
</comment>
<sequence>MHHISASDVNVMMGTTLVNLETFTLNIEDGSTAVKTRGISHGWVNGETSASGEITVDTENLKLMIDVAKTAGSFQSMPLVDVICSAKTVDQSLKIAAYGCKITMSKVLEAGKASGNKLEHTLPFVVTDKRFVEIDGTPYLGQDRVGELGD</sequence>